<reference evidence="3 4" key="1">
    <citation type="journal article" date="2023" name="G3 (Bethesda)">
        <title>A chromosome-level genome assembly of Zasmidium syzygii isolated from banana leaves.</title>
        <authorList>
            <person name="van Westerhoven A.C."/>
            <person name="Mehrabi R."/>
            <person name="Talebi R."/>
            <person name="Steentjes M.B.F."/>
            <person name="Corcolon B."/>
            <person name="Chong P.A."/>
            <person name="Kema G.H.J."/>
            <person name="Seidl M.F."/>
        </authorList>
    </citation>
    <scope>NUCLEOTIDE SEQUENCE [LARGE SCALE GENOMIC DNA]</scope>
    <source>
        <strain evidence="3 4">P124</strain>
    </source>
</reference>
<keyword evidence="4" id="KW-1185">Reference proteome</keyword>
<dbReference type="EMBL" id="JAXOVC010000005">
    <property type="protein sequence ID" value="KAK4501171.1"/>
    <property type="molecule type" value="Genomic_DNA"/>
</dbReference>
<evidence type="ECO:0000313" key="3">
    <source>
        <dbReference type="EMBL" id="KAK4501171.1"/>
    </source>
</evidence>
<gene>
    <name evidence="3" type="ORF">PRZ48_006977</name>
</gene>
<feature type="compositionally biased region" description="Basic and acidic residues" evidence="1">
    <location>
        <begin position="144"/>
        <end position="158"/>
    </location>
</feature>
<dbReference type="InterPro" id="IPR053006">
    <property type="entry name" value="Meiosis_regulatory"/>
</dbReference>
<dbReference type="Pfam" id="PF10544">
    <property type="entry name" value="T5orf172"/>
    <property type="match status" value="1"/>
</dbReference>
<evidence type="ECO:0000313" key="4">
    <source>
        <dbReference type="Proteomes" id="UP001305779"/>
    </source>
</evidence>
<evidence type="ECO:0000259" key="2">
    <source>
        <dbReference type="SMART" id="SM00974"/>
    </source>
</evidence>
<feature type="region of interest" description="Disordered" evidence="1">
    <location>
        <begin position="128"/>
        <end position="198"/>
    </location>
</feature>
<sequence length="509" mass="57583">MTNFPHTPEALLGRNDSKNPSSTCKGITSSGRPCRRALASPNGKRKSNVSALNGVVALVEEDGRVQEADFYCWQHKDQAEEKVQQEVNKGKKARRKRSAELVPLQERSSIDTLVQRLGIESVPEEYISGIDLKSPTSAPNKRNSKPERQPKPPRRTETADFADPASRPARTSHPVSPTEKLDYTSARPARKPAKKKPSFWASLCCASSDKDDDYVEIVRHRKRTEQAHRPSQTSAPAPPPRVPHESRPSSTSIPTRKPLSPQTPTRPNQQRASSNPHTNQLLSLIPQTCSPQTTSILLAELIKPISPADEEGYIYIFWLTPQSKDTPSESTARSLLTPQDHRPRNSRRISDVMTEFSYDGNDEFGESSRGTHGNGGGKTIMLKIGRANNITRRMNEWQRQCGYKLNLVRWYPYIPSNTPQTSPERPLYPDLTQPPRRQSDIVRRVPYVKRVERLIHLELAEKRVLRDCRACGKEHREWFEVEASQEGVKGVDECVRRWVEWAECQAENA</sequence>
<feature type="region of interest" description="Disordered" evidence="1">
    <location>
        <begin position="222"/>
        <end position="277"/>
    </location>
</feature>
<feature type="compositionally biased region" description="Polar residues" evidence="1">
    <location>
        <begin position="324"/>
        <end position="337"/>
    </location>
</feature>
<dbReference type="PANTHER" id="PTHR28094">
    <property type="entry name" value="MEIOTICALLY UP-REGULATED GENE 113 PROTEIN"/>
    <property type="match status" value="1"/>
</dbReference>
<feature type="region of interest" description="Disordered" evidence="1">
    <location>
        <begin position="1"/>
        <end position="47"/>
    </location>
</feature>
<feature type="region of interest" description="Disordered" evidence="1">
    <location>
        <begin position="80"/>
        <end position="105"/>
    </location>
</feature>
<feature type="compositionally biased region" description="Polar residues" evidence="1">
    <location>
        <begin position="248"/>
        <end position="277"/>
    </location>
</feature>
<feature type="domain" description="Bacteriophage T5 Orf172 DNA-binding" evidence="2">
    <location>
        <begin position="376"/>
        <end position="498"/>
    </location>
</feature>
<accession>A0ABR0EIV6</accession>
<feature type="compositionally biased region" description="Basic residues" evidence="1">
    <location>
        <begin position="188"/>
        <end position="197"/>
    </location>
</feature>
<proteinExistence type="predicted"/>
<dbReference type="Proteomes" id="UP001305779">
    <property type="component" value="Unassembled WGS sequence"/>
</dbReference>
<dbReference type="InterPro" id="IPR018306">
    <property type="entry name" value="Phage_T5_Orf172_DNA-bd"/>
</dbReference>
<organism evidence="3 4">
    <name type="scientific">Zasmidium cellare</name>
    <name type="common">Wine cellar mold</name>
    <name type="synonym">Racodium cellare</name>
    <dbReference type="NCBI Taxonomy" id="395010"/>
    <lineage>
        <taxon>Eukaryota</taxon>
        <taxon>Fungi</taxon>
        <taxon>Dikarya</taxon>
        <taxon>Ascomycota</taxon>
        <taxon>Pezizomycotina</taxon>
        <taxon>Dothideomycetes</taxon>
        <taxon>Dothideomycetidae</taxon>
        <taxon>Mycosphaerellales</taxon>
        <taxon>Mycosphaerellaceae</taxon>
        <taxon>Zasmidium</taxon>
    </lineage>
</organism>
<name>A0ABR0EIV6_ZASCE</name>
<feature type="region of interest" description="Disordered" evidence="1">
    <location>
        <begin position="324"/>
        <end position="345"/>
    </location>
</feature>
<dbReference type="SMART" id="SM00974">
    <property type="entry name" value="T5orf172"/>
    <property type="match status" value="1"/>
</dbReference>
<comment type="caution">
    <text evidence="3">The sequence shown here is derived from an EMBL/GenBank/DDBJ whole genome shotgun (WGS) entry which is preliminary data.</text>
</comment>
<dbReference type="PANTHER" id="PTHR28094:SF2">
    <property type="entry name" value="BACTERIOPHAGE T5 ORF172 DNA-BINDING DOMAIN-CONTAINING PROTEIN"/>
    <property type="match status" value="1"/>
</dbReference>
<protein>
    <recommendedName>
        <fullName evidence="2">Bacteriophage T5 Orf172 DNA-binding domain-containing protein</fullName>
    </recommendedName>
</protein>
<feature type="compositionally biased region" description="Polar residues" evidence="1">
    <location>
        <begin position="18"/>
        <end position="31"/>
    </location>
</feature>
<evidence type="ECO:0000256" key="1">
    <source>
        <dbReference type="SAM" id="MobiDB-lite"/>
    </source>
</evidence>
<feature type="region of interest" description="Disordered" evidence="1">
    <location>
        <begin position="360"/>
        <end position="379"/>
    </location>
</feature>